<sequence length="26" mass="2870">MASSSINRIDGNEDTAIRSPPREHDT</sequence>
<keyword evidence="3" id="KW-1185">Reference proteome</keyword>
<evidence type="ECO:0000313" key="2">
    <source>
        <dbReference type="EMBL" id="MCI89021.1"/>
    </source>
</evidence>
<comment type="caution">
    <text evidence="2">The sequence shown here is derived from an EMBL/GenBank/DDBJ whole genome shotgun (WGS) entry which is preliminary data.</text>
</comment>
<evidence type="ECO:0000256" key="1">
    <source>
        <dbReference type="SAM" id="MobiDB-lite"/>
    </source>
</evidence>
<dbReference type="AlphaFoldDB" id="A0A392VPW3"/>
<reference evidence="2 3" key="1">
    <citation type="journal article" date="2018" name="Front. Plant Sci.">
        <title>Red Clover (Trifolium pratense) and Zigzag Clover (T. medium) - A Picture of Genomic Similarities and Differences.</title>
        <authorList>
            <person name="Dluhosova J."/>
            <person name="Istvanek J."/>
            <person name="Nedelnik J."/>
            <person name="Repkova J."/>
        </authorList>
    </citation>
    <scope>NUCLEOTIDE SEQUENCE [LARGE SCALE GENOMIC DNA]</scope>
    <source>
        <strain evidence="3">cv. 10/8</strain>
        <tissue evidence="2">Leaf</tissue>
    </source>
</reference>
<protein>
    <submittedName>
        <fullName evidence="2">Uncharacterized protein</fullName>
    </submittedName>
</protein>
<feature type="non-terminal residue" evidence="2">
    <location>
        <position position="26"/>
    </location>
</feature>
<proteinExistence type="predicted"/>
<organism evidence="2 3">
    <name type="scientific">Trifolium medium</name>
    <dbReference type="NCBI Taxonomy" id="97028"/>
    <lineage>
        <taxon>Eukaryota</taxon>
        <taxon>Viridiplantae</taxon>
        <taxon>Streptophyta</taxon>
        <taxon>Embryophyta</taxon>
        <taxon>Tracheophyta</taxon>
        <taxon>Spermatophyta</taxon>
        <taxon>Magnoliopsida</taxon>
        <taxon>eudicotyledons</taxon>
        <taxon>Gunneridae</taxon>
        <taxon>Pentapetalae</taxon>
        <taxon>rosids</taxon>
        <taxon>fabids</taxon>
        <taxon>Fabales</taxon>
        <taxon>Fabaceae</taxon>
        <taxon>Papilionoideae</taxon>
        <taxon>50 kb inversion clade</taxon>
        <taxon>NPAAA clade</taxon>
        <taxon>Hologalegina</taxon>
        <taxon>IRL clade</taxon>
        <taxon>Trifolieae</taxon>
        <taxon>Trifolium</taxon>
    </lineage>
</organism>
<dbReference type="EMBL" id="LXQA011208143">
    <property type="protein sequence ID" value="MCI89021.1"/>
    <property type="molecule type" value="Genomic_DNA"/>
</dbReference>
<dbReference type="Proteomes" id="UP000265520">
    <property type="component" value="Unassembled WGS sequence"/>
</dbReference>
<feature type="region of interest" description="Disordered" evidence="1">
    <location>
        <begin position="1"/>
        <end position="26"/>
    </location>
</feature>
<accession>A0A392VPW3</accession>
<evidence type="ECO:0000313" key="3">
    <source>
        <dbReference type="Proteomes" id="UP000265520"/>
    </source>
</evidence>
<name>A0A392VPW3_9FABA</name>